<dbReference type="EMBL" id="CP032317">
    <property type="protein sequence ID" value="AYA36797.1"/>
    <property type="molecule type" value="Genomic_DNA"/>
</dbReference>
<evidence type="ECO:0000313" key="1">
    <source>
        <dbReference type="EMBL" id="AYA36797.1"/>
    </source>
</evidence>
<name>A0A3B7RRM0_9BACT</name>
<keyword evidence="2" id="KW-1185">Reference proteome</keyword>
<reference evidence="1 2" key="1">
    <citation type="submission" date="2018-09" db="EMBL/GenBank/DDBJ databases">
        <title>Hymenobacter medium sp. nov., isolated from R2A medium.</title>
        <authorList>
            <person name="Yingchao G."/>
        </authorList>
    </citation>
    <scope>NUCLEOTIDE SEQUENCE [LARGE SCALE GENOMIC DNA]</scope>
    <source>
        <strain evidence="2">sh-6</strain>
    </source>
</reference>
<sequence>MLGGILCLGARAKANWPQPGEAQPVHVEQVSAGVYVVRVSNPAQQTGRLQLVRLPDGVVLYESSSRKPAFGSKLNLQELPNGNYALVVQLGKEQRRYPMQISSTEQRQIALDLASTLQ</sequence>
<dbReference type="Proteomes" id="UP000262802">
    <property type="component" value="Chromosome"/>
</dbReference>
<proteinExistence type="predicted"/>
<dbReference type="KEGG" id="hyh:D3Y59_06835"/>
<protein>
    <submittedName>
        <fullName evidence="1">Uncharacterized protein</fullName>
    </submittedName>
</protein>
<evidence type="ECO:0000313" key="2">
    <source>
        <dbReference type="Proteomes" id="UP000262802"/>
    </source>
</evidence>
<gene>
    <name evidence="1" type="ORF">D3Y59_06835</name>
</gene>
<dbReference type="AlphaFoldDB" id="A0A3B7RRM0"/>
<dbReference type="OrthoDB" id="883498at2"/>
<accession>A0A3B7RRM0</accession>
<organism evidence="1 2">
    <name type="scientific">Hymenobacter oligotrophus</name>
    <dbReference type="NCBI Taxonomy" id="2319843"/>
    <lineage>
        <taxon>Bacteria</taxon>
        <taxon>Pseudomonadati</taxon>
        <taxon>Bacteroidota</taxon>
        <taxon>Cytophagia</taxon>
        <taxon>Cytophagales</taxon>
        <taxon>Hymenobacteraceae</taxon>
        <taxon>Hymenobacter</taxon>
    </lineage>
</organism>